<comment type="caution">
    <text evidence="2">The sequence shown here is derived from an EMBL/GenBank/DDBJ whole genome shotgun (WGS) entry which is preliminary data.</text>
</comment>
<keyword evidence="3" id="KW-1185">Reference proteome</keyword>
<dbReference type="InterPro" id="IPR007487">
    <property type="entry name" value="ABC_transpt-TYRBP-like"/>
</dbReference>
<dbReference type="InterPro" id="IPR028082">
    <property type="entry name" value="Peripla_BP_I"/>
</dbReference>
<dbReference type="PANTHER" id="PTHR35271:SF1">
    <property type="entry name" value="ABC TRANSPORTER, SUBSTRATE-BINDING LIPOPROTEIN"/>
    <property type="match status" value="1"/>
</dbReference>
<dbReference type="Pfam" id="PF04392">
    <property type="entry name" value="ABC_sub_bind"/>
    <property type="match status" value="1"/>
</dbReference>
<dbReference type="Gene3D" id="3.40.50.2300">
    <property type="match status" value="2"/>
</dbReference>
<dbReference type="AlphaFoldDB" id="A0A2T3JIY4"/>
<keyword evidence="1" id="KW-0732">Signal</keyword>
<dbReference type="OrthoDB" id="6211339at2"/>
<reference evidence="2 3" key="1">
    <citation type="submission" date="2018-01" db="EMBL/GenBank/DDBJ databases">
        <title>Whole genome sequencing of Histamine producing bacteria.</title>
        <authorList>
            <person name="Butler K."/>
        </authorList>
    </citation>
    <scope>NUCLEOTIDE SEQUENCE [LARGE SCALE GENOMIC DNA]</scope>
    <source>
        <strain evidence="2 3">JCM 12947</strain>
    </source>
</reference>
<organism evidence="2 3">
    <name type="scientific">Photobacterium frigidiphilum</name>
    <dbReference type="NCBI Taxonomy" id="264736"/>
    <lineage>
        <taxon>Bacteria</taxon>
        <taxon>Pseudomonadati</taxon>
        <taxon>Pseudomonadota</taxon>
        <taxon>Gammaproteobacteria</taxon>
        <taxon>Vibrionales</taxon>
        <taxon>Vibrionaceae</taxon>
        <taxon>Photobacterium</taxon>
    </lineage>
</organism>
<evidence type="ECO:0000313" key="3">
    <source>
        <dbReference type="Proteomes" id="UP000240987"/>
    </source>
</evidence>
<accession>A0A2T3JIY4</accession>
<dbReference type="PANTHER" id="PTHR35271">
    <property type="entry name" value="ABC TRANSPORTER, SUBSTRATE-BINDING LIPOPROTEIN-RELATED"/>
    <property type="match status" value="1"/>
</dbReference>
<gene>
    <name evidence="2" type="ORF">C9J12_10595</name>
</gene>
<evidence type="ECO:0000313" key="2">
    <source>
        <dbReference type="EMBL" id="PSU48936.1"/>
    </source>
</evidence>
<evidence type="ECO:0000256" key="1">
    <source>
        <dbReference type="SAM" id="SignalP"/>
    </source>
</evidence>
<feature type="chain" id="PRO_5015462796" evidence="1">
    <location>
        <begin position="25"/>
        <end position="382"/>
    </location>
</feature>
<sequence length="382" mass="42333">MRIRLLISMLSVLVLPLISFPVSADIPDWLGADLEVSTQLAWETTTNEQYVDFIPRNKYPKVWVLVSRKANSYDTALATMLNVFRRELGNATFRVFLLPATDDAIMRWTKLAESKADLIYTVGSKATVQLHELYAGQRLPVVSVNAKDPVLLGLTNNYLSSNNNFAFTSLNLPADITLNFLLKFKPELSQIGVLYAKKNTSAYLTQYLPLKKEAQKRGIEVVTFEVDESQADSSLKMVMQSQVKQMQLLDPNQSILWLTGSSSLLDRIDEINQLAEGIPLLTVVPDAVNNTEQSALMSVGVSFENNAHQAALYGVRILRDGVLPRDLPVGVLSPPDISINFKQAEAIKAQIPFVLIEMASDLYAPDGNAIRAAGMTMRGEIQ</sequence>
<dbReference type="Proteomes" id="UP000240987">
    <property type="component" value="Unassembled WGS sequence"/>
</dbReference>
<dbReference type="SUPFAM" id="SSF53822">
    <property type="entry name" value="Periplasmic binding protein-like I"/>
    <property type="match status" value="1"/>
</dbReference>
<protein>
    <submittedName>
        <fullName evidence="2">Uncharacterized protein</fullName>
    </submittedName>
</protein>
<dbReference type="EMBL" id="PYMJ01000008">
    <property type="protein sequence ID" value="PSU48936.1"/>
    <property type="molecule type" value="Genomic_DNA"/>
</dbReference>
<dbReference type="RefSeq" id="WP_107242684.1">
    <property type="nucleotide sequence ID" value="NZ_PYMJ01000008.1"/>
</dbReference>
<name>A0A2T3JIY4_9GAMM</name>
<feature type="signal peptide" evidence="1">
    <location>
        <begin position="1"/>
        <end position="24"/>
    </location>
</feature>
<proteinExistence type="predicted"/>